<dbReference type="InterPro" id="IPR029068">
    <property type="entry name" value="Glyas_Bleomycin-R_OHBP_Dase"/>
</dbReference>
<dbReference type="Gene3D" id="3.10.180.10">
    <property type="entry name" value="2,3-Dihydroxybiphenyl 1,2-Dioxygenase, domain 1"/>
    <property type="match status" value="1"/>
</dbReference>
<dbReference type="InterPro" id="IPR004360">
    <property type="entry name" value="Glyas_Fos-R_dOase_dom"/>
</dbReference>
<reference evidence="3 4" key="1">
    <citation type="submission" date="2018-06" db="EMBL/GenBank/DDBJ databases">
        <title>Complete Genomes of Monosporascus.</title>
        <authorList>
            <person name="Robinson A.J."/>
            <person name="Natvig D.O."/>
        </authorList>
    </citation>
    <scope>NUCLEOTIDE SEQUENCE [LARGE SCALE GENOMIC DNA]</scope>
    <source>
        <strain evidence="3 4">CBS 609.92</strain>
    </source>
</reference>
<evidence type="ECO:0000313" key="3">
    <source>
        <dbReference type="EMBL" id="RYO91709.1"/>
    </source>
</evidence>
<dbReference type="EMBL" id="QJNS01000037">
    <property type="protein sequence ID" value="RYO91709.1"/>
    <property type="molecule type" value="Genomic_DNA"/>
</dbReference>
<name>A0ABY0HIS0_9PEZI</name>
<comment type="caution">
    <text evidence="3">The sequence shown here is derived from an EMBL/GenBank/DDBJ whole genome shotgun (WGS) entry which is preliminary data.</text>
</comment>
<gene>
    <name evidence="3" type="ORF">DL762_002038</name>
</gene>
<accession>A0ABY0HIS0</accession>
<dbReference type="InterPro" id="IPR051785">
    <property type="entry name" value="MMCE/EMCE_epimerase"/>
</dbReference>
<dbReference type="SUPFAM" id="SSF54593">
    <property type="entry name" value="Glyoxalase/Bleomycin resistance protein/Dihydroxybiphenyl dioxygenase"/>
    <property type="match status" value="1"/>
</dbReference>
<keyword evidence="1" id="KW-0479">Metal-binding</keyword>
<dbReference type="Proteomes" id="UP000294003">
    <property type="component" value="Unassembled WGS sequence"/>
</dbReference>
<evidence type="ECO:0000259" key="2">
    <source>
        <dbReference type="PROSITE" id="PS51819"/>
    </source>
</evidence>
<organism evidence="3 4">
    <name type="scientific">Monosporascus cannonballus</name>
    <dbReference type="NCBI Taxonomy" id="155416"/>
    <lineage>
        <taxon>Eukaryota</taxon>
        <taxon>Fungi</taxon>
        <taxon>Dikarya</taxon>
        <taxon>Ascomycota</taxon>
        <taxon>Pezizomycotina</taxon>
        <taxon>Sordariomycetes</taxon>
        <taxon>Xylariomycetidae</taxon>
        <taxon>Xylariales</taxon>
        <taxon>Xylariales incertae sedis</taxon>
        <taxon>Monosporascus</taxon>
    </lineage>
</organism>
<dbReference type="InterPro" id="IPR037523">
    <property type="entry name" value="VOC_core"/>
</dbReference>
<evidence type="ECO:0000313" key="4">
    <source>
        <dbReference type="Proteomes" id="UP000294003"/>
    </source>
</evidence>
<keyword evidence="4" id="KW-1185">Reference proteome</keyword>
<evidence type="ECO:0000256" key="1">
    <source>
        <dbReference type="ARBA" id="ARBA00022723"/>
    </source>
</evidence>
<feature type="domain" description="VOC" evidence="2">
    <location>
        <begin position="9"/>
        <end position="157"/>
    </location>
</feature>
<sequence length="158" mass="17682">MAKRAFNHPVNHIGLAVPDVEVAQKWYMDVFGFRQLRSISFEDRDANEDTAALNILPPVVRKVKLAYLGTGNSVGIELFEFIDPKIDPRRETHIGNGQHIMLGGFFHFAITTPDIEAMRRKVLEYWGKAVGGVGTLDGEEGTYVQDPWGNIVELITPC</sequence>
<dbReference type="Pfam" id="PF00903">
    <property type="entry name" value="Glyoxalase"/>
    <property type="match status" value="1"/>
</dbReference>
<dbReference type="PANTHER" id="PTHR43048">
    <property type="entry name" value="METHYLMALONYL-COA EPIMERASE"/>
    <property type="match status" value="1"/>
</dbReference>
<proteinExistence type="predicted"/>
<dbReference type="PANTHER" id="PTHR43048:SF6">
    <property type="entry name" value="BLR8189 PROTEIN"/>
    <property type="match status" value="1"/>
</dbReference>
<dbReference type="PROSITE" id="PS51819">
    <property type="entry name" value="VOC"/>
    <property type="match status" value="1"/>
</dbReference>
<protein>
    <recommendedName>
        <fullName evidence="2">VOC domain-containing protein</fullName>
    </recommendedName>
</protein>